<dbReference type="EMBL" id="CAEZSL010000049">
    <property type="protein sequence ID" value="CAB4539839.1"/>
    <property type="molecule type" value="Genomic_DNA"/>
</dbReference>
<dbReference type="AlphaFoldDB" id="A0A6J6BN67"/>
<gene>
    <name evidence="1" type="ORF">UFOPK1421_00583</name>
</gene>
<dbReference type="Gene3D" id="1.10.340.30">
    <property type="entry name" value="Hypothetical protein, domain 2"/>
    <property type="match status" value="1"/>
</dbReference>
<protein>
    <submittedName>
        <fullName evidence="1">Unannotated protein</fullName>
    </submittedName>
</protein>
<organism evidence="1">
    <name type="scientific">freshwater metagenome</name>
    <dbReference type="NCBI Taxonomy" id="449393"/>
    <lineage>
        <taxon>unclassified sequences</taxon>
        <taxon>metagenomes</taxon>
        <taxon>ecological metagenomes</taxon>
    </lineage>
</organism>
<dbReference type="GO" id="GO:0008725">
    <property type="term" value="F:DNA-3-methyladenine glycosylase activity"/>
    <property type="evidence" value="ECO:0007669"/>
    <property type="project" value="InterPro"/>
</dbReference>
<dbReference type="GO" id="GO:0006284">
    <property type="term" value="P:base-excision repair"/>
    <property type="evidence" value="ECO:0007669"/>
    <property type="project" value="InterPro"/>
</dbReference>
<proteinExistence type="predicted"/>
<dbReference type="Pfam" id="PF03352">
    <property type="entry name" value="Adenine_glyco"/>
    <property type="match status" value="1"/>
</dbReference>
<sequence length="35" mass="4109">MYAFMQSLGLVNDHSVECFVHEQVEVARQKFLRPV</sequence>
<accession>A0A6J6BN67</accession>
<reference evidence="1" key="1">
    <citation type="submission" date="2020-05" db="EMBL/GenBank/DDBJ databases">
        <authorList>
            <person name="Chiriac C."/>
            <person name="Salcher M."/>
            <person name="Ghai R."/>
            <person name="Kavagutti S V."/>
        </authorList>
    </citation>
    <scope>NUCLEOTIDE SEQUENCE</scope>
</reference>
<dbReference type="InterPro" id="IPR005019">
    <property type="entry name" value="Adenine_glyco"/>
</dbReference>
<name>A0A6J6BN67_9ZZZZ</name>
<evidence type="ECO:0000313" key="1">
    <source>
        <dbReference type="EMBL" id="CAB4539839.1"/>
    </source>
</evidence>